<dbReference type="GO" id="GO:0044038">
    <property type="term" value="P:cell wall macromolecule biosynthetic process"/>
    <property type="evidence" value="ECO:0007669"/>
    <property type="project" value="TreeGrafter"/>
</dbReference>
<evidence type="ECO:0000256" key="7">
    <source>
        <dbReference type="PIRSR" id="PIRSR600715-1"/>
    </source>
</evidence>
<evidence type="ECO:0000256" key="8">
    <source>
        <dbReference type="SAM" id="Phobius"/>
    </source>
</evidence>
<feature type="transmembrane region" description="Helical" evidence="8">
    <location>
        <begin position="142"/>
        <end position="160"/>
    </location>
</feature>
<keyword evidence="3 9" id="KW-0808">Transferase</keyword>
<proteinExistence type="predicted"/>
<dbReference type="GO" id="GO:0005886">
    <property type="term" value="C:plasma membrane"/>
    <property type="evidence" value="ECO:0007669"/>
    <property type="project" value="UniProtKB-SubCell"/>
</dbReference>
<keyword evidence="7" id="KW-0460">Magnesium</keyword>
<evidence type="ECO:0000313" key="10">
    <source>
        <dbReference type="Proteomes" id="UP000295313"/>
    </source>
</evidence>
<keyword evidence="6 8" id="KW-0472">Membrane</keyword>
<feature type="transmembrane region" description="Helical" evidence="8">
    <location>
        <begin position="69"/>
        <end position="87"/>
    </location>
</feature>
<evidence type="ECO:0000256" key="6">
    <source>
        <dbReference type="ARBA" id="ARBA00023136"/>
    </source>
</evidence>
<dbReference type="GO" id="GO:0046872">
    <property type="term" value="F:metal ion binding"/>
    <property type="evidence" value="ECO:0007669"/>
    <property type="project" value="UniProtKB-KW"/>
</dbReference>
<keyword evidence="4 8" id="KW-0812">Transmembrane</keyword>
<dbReference type="PANTHER" id="PTHR22926:SF3">
    <property type="entry name" value="UNDECAPRENYL-PHOSPHATE ALPHA-N-ACETYLGLUCOSAMINYL 1-PHOSPHATE TRANSFERASE"/>
    <property type="match status" value="1"/>
</dbReference>
<evidence type="ECO:0000256" key="1">
    <source>
        <dbReference type="ARBA" id="ARBA00004651"/>
    </source>
</evidence>
<name>A0A4V3H2C7_9FLAO</name>
<feature type="binding site" evidence="7">
    <location>
        <position position="138"/>
    </location>
    <ligand>
        <name>Mg(2+)</name>
        <dbReference type="ChEBI" id="CHEBI:18420"/>
    </ligand>
</feature>
<organism evidence="9 10">
    <name type="scientific">Epilithonimonas xixisoli</name>
    <dbReference type="NCBI Taxonomy" id="1476462"/>
    <lineage>
        <taxon>Bacteria</taxon>
        <taxon>Pseudomonadati</taxon>
        <taxon>Bacteroidota</taxon>
        <taxon>Flavobacteriia</taxon>
        <taxon>Flavobacteriales</taxon>
        <taxon>Weeksellaceae</taxon>
        <taxon>Chryseobacterium group</taxon>
        <taxon>Epilithonimonas</taxon>
    </lineage>
</organism>
<dbReference type="AlphaFoldDB" id="A0A4V3H2C7"/>
<dbReference type="GO" id="GO:0016780">
    <property type="term" value="F:phosphotransferase activity, for other substituted phosphate groups"/>
    <property type="evidence" value="ECO:0007669"/>
    <property type="project" value="InterPro"/>
</dbReference>
<keyword evidence="5 8" id="KW-1133">Transmembrane helix</keyword>
<accession>A0A4V3H2C7</accession>
<feature type="transmembrane region" description="Helical" evidence="8">
    <location>
        <begin position="294"/>
        <end position="316"/>
    </location>
</feature>
<reference evidence="9 10" key="1">
    <citation type="submission" date="2019-03" db="EMBL/GenBank/DDBJ databases">
        <title>Genomic Encyclopedia of Type Strains, Phase III (KMG-III): the genomes of soil and plant-associated and newly described type strains.</title>
        <authorList>
            <person name="Whitman W."/>
        </authorList>
    </citation>
    <scope>NUCLEOTIDE SEQUENCE [LARGE SCALE GENOMIC DNA]</scope>
    <source>
        <strain evidence="9 10">CGMCC 1.12802</strain>
    </source>
</reference>
<feature type="transmembrane region" description="Helical" evidence="8">
    <location>
        <begin position="172"/>
        <end position="188"/>
    </location>
</feature>
<dbReference type="EMBL" id="SOEO01000003">
    <property type="protein sequence ID" value="TDX83027.1"/>
    <property type="molecule type" value="Genomic_DNA"/>
</dbReference>
<feature type="binding site" evidence="7">
    <location>
        <position position="198"/>
    </location>
    <ligand>
        <name>Mg(2+)</name>
        <dbReference type="ChEBI" id="CHEBI:18420"/>
    </ligand>
</feature>
<feature type="transmembrane region" description="Helical" evidence="8">
    <location>
        <begin position="45"/>
        <end position="62"/>
    </location>
</feature>
<dbReference type="PANTHER" id="PTHR22926">
    <property type="entry name" value="PHOSPHO-N-ACETYLMURAMOYL-PENTAPEPTIDE-TRANSFERASE"/>
    <property type="match status" value="1"/>
</dbReference>
<feature type="transmembrane region" description="Helical" evidence="8">
    <location>
        <begin position="195"/>
        <end position="218"/>
    </location>
</feature>
<keyword evidence="2" id="KW-1003">Cell membrane</keyword>
<dbReference type="RefSeq" id="WP_133946021.1">
    <property type="nucleotide sequence ID" value="NZ_SOEO01000003.1"/>
</dbReference>
<evidence type="ECO:0000256" key="3">
    <source>
        <dbReference type="ARBA" id="ARBA00022679"/>
    </source>
</evidence>
<dbReference type="Proteomes" id="UP000295313">
    <property type="component" value="Unassembled WGS sequence"/>
</dbReference>
<sequence>MYHLIITIFLLLCLLLYFIIAKKFKIIDKPNERSSHTQITIRGGGIIYPISFVCFLITLLFGDDSSSYVNYWIFGLGLIIISIISFIDDIMMLSSRVRIIFHFLCVTLLLYAINAFSLPFWAVALYYIFVIGIINSYNFMDGINGITGLYSLVALGTLYFVNENLNVFDTDFIIFPILASLVFLFFNFRKKAKCFAGDIGSFSISFWIITLIAGIIIYTGNYKYLLFLTVYGVDSVLTILERLKLKENIFDAHRRHLYQLLVNEKKQSHLLISFVYALIQMVVNYILISTDWSFGNYFLIIVIPLGISYTLFKVYLKKNLEQNTI</sequence>
<evidence type="ECO:0000256" key="5">
    <source>
        <dbReference type="ARBA" id="ARBA00022989"/>
    </source>
</evidence>
<dbReference type="GO" id="GO:0009103">
    <property type="term" value="P:lipopolysaccharide biosynthetic process"/>
    <property type="evidence" value="ECO:0007669"/>
    <property type="project" value="TreeGrafter"/>
</dbReference>
<feature type="transmembrane region" description="Helical" evidence="8">
    <location>
        <begin position="99"/>
        <end position="130"/>
    </location>
</feature>
<comment type="subcellular location">
    <subcellularLocation>
        <location evidence="1">Cell membrane</location>
        <topology evidence="1">Multi-pass membrane protein</topology>
    </subcellularLocation>
</comment>
<gene>
    <name evidence="9" type="ORF">B0I22_3082</name>
</gene>
<dbReference type="OrthoDB" id="9783652at2"/>
<dbReference type="Pfam" id="PF00953">
    <property type="entry name" value="Glycos_transf_4"/>
    <property type="match status" value="1"/>
</dbReference>
<comment type="cofactor">
    <cofactor evidence="7">
        <name>Mg(2+)</name>
        <dbReference type="ChEBI" id="CHEBI:18420"/>
    </cofactor>
</comment>
<evidence type="ECO:0000313" key="9">
    <source>
        <dbReference type="EMBL" id="TDX83027.1"/>
    </source>
</evidence>
<dbReference type="GO" id="GO:0071555">
    <property type="term" value="P:cell wall organization"/>
    <property type="evidence" value="ECO:0007669"/>
    <property type="project" value="TreeGrafter"/>
</dbReference>
<comment type="caution">
    <text evidence="9">The sequence shown here is derived from an EMBL/GenBank/DDBJ whole genome shotgun (WGS) entry which is preliminary data.</text>
</comment>
<keyword evidence="7" id="KW-0479">Metal-binding</keyword>
<keyword evidence="10" id="KW-1185">Reference proteome</keyword>
<evidence type="ECO:0000256" key="4">
    <source>
        <dbReference type="ARBA" id="ARBA00022692"/>
    </source>
</evidence>
<dbReference type="InterPro" id="IPR000715">
    <property type="entry name" value="Glycosyl_transferase_4"/>
</dbReference>
<feature type="transmembrane region" description="Helical" evidence="8">
    <location>
        <begin position="270"/>
        <end position="288"/>
    </location>
</feature>
<evidence type="ECO:0000256" key="2">
    <source>
        <dbReference type="ARBA" id="ARBA00022475"/>
    </source>
</evidence>
<protein>
    <submittedName>
        <fullName evidence="9">UDP-N-acetylmuramyl pentapeptide phosphotransferase/UDP-N-acetylglucosamine-1-phosphate transferase</fullName>
    </submittedName>
</protein>